<reference evidence="1" key="1">
    <citation type="submission" date="2021-06" db="EMBL/GenBank/DDBJ databases">
        <authorList>
            <person name="Kallberg Y."/>
            <person name="Tangrot J."/>
            <person name="Rosling A."/>
        </authorList>
    </citation>
    <scope>NUCLEOTIDE SEQUENCE</scope>
    <source>
        <strain evidence="1">CL356</strain>
    </source>
</reference>
<accession>A0ACA9QJE7</accession>
<name>A0ACA9QJE7_9GLOM</name>
<protein>
    <submittedName>
        <fullName evidence="1">3027_t:CDS:1</fullName>
    </submittedName>
</protein>
<gene>
    <name evidence="1" type="ORF">ACOLOM_LOCUS12843</name>
</gene>
<keyword evidence="2" id="KW-1185">Reference proteome</keyword>
<feature type="non-terminal residue" evidence="1">
    <location>
        <position position="170"/>
    </location>
</feature>
<feature type="non-terminal residue" evidence="1">
    <location>
        <position position="1"/>
    </location>
</feature>
<proteinExistence type="predicted"/>
<evidence type="ECO:0000313" key="1">
    <source>
        <dbReference type="EMBL" id="CAG8753901.1"/>
    </source>
</evidence>
<evidence type="ECO:0000313" key="2">
    <source>
        <dbReference type="Proteomes" id="UP000789525"/>
    </source>
</evidence>
<dbReference type="EMBL" id="CAJVPT010054746">
    <property type="protein sequence ID" value="CAG8753901.1"/>
    <property type="molecule type" value="Genomic_DNA"/>
</dbReference>
<organism evidence="1 2">
    <name type="scientific">Acaulospora colombiana</name>
    <dbReference type="NCBI Taxonomy" id="27376"/>
    <lineage>
        <taxon>Eukaryota</taxon>
        <taxon>Fungi</taxon>
        <taxon>Fungi incertae sedis</taxon>
        <taxon>Mucoromycota</taxon>
        <taxon>Glomeromycotina</taxon>
        <taxon>Glomeromycetes</taxon>
        <taxon>Diversisporales</taxon>
        <taxon>Acaulosporaceae</taxon>
        <taxon>Acaulospora</taxon>
    </lineage>
</organism>
<comment type="caution">
    <text evidence="1">The sequence shown here is derived from an EMBL/GenBank/DDBJ whole genome shotgun (WGS) entry which is preliminary data.</text>
</comment>
<sequence>GFFRLPLRVELTGIRDLPAIRTLSRERQIDTEMRTSPLIRDHLKWDFSSLYNKRTTETMGGMKHVILNRVIVPFNSSAKAPEELHDIELQVPTKSSLADEKHLLSTDQINQQAIGGSNGSGTELSALVAFPGFCTPESNLQFTVLKILVYVVCNLLIGNAQELSINFAPE</sequence>
<dbReference type="Proteomes" id="UP000789525">
    <property type="component" value="Unassembled WGS sequence"/>
</dbReference>